<gene>
    <name evidence="6" type="ORF">SAMN05216266_11659</name>
</gene>
<dbReference type="PROSITE" id="PS50977">
    <property type="entry name" value="HTH_TETR_2"/>
    <property type="match status" value="1"/>
</dbReference>
<dbReference type="InterPro" id="IPR001647">
    <property type="entry name" value="HTH_TetR"/>
</dbReference>
<dbReference type="InterPro" id="IPR036271">
    <property type="entry name" value="Tet_transcr_reg_TetR-rel_C_sf"/>
</dbReference>
<dbReference type="GO" id="GO:0003700">
    <property type="term" value="F:DNA-binding transcription factor activity"/>
    <property type="evidence" value="ECO:0007669"/>
    <property type="project" value="TreeGrafter"/>
</dbReference>
<evidence type="ECO:0000256" key="1">
    <source>
        <dbReference type="ARBA" id="ARBA00023015"/>
    </source>
</evidence>
<dbReference type="GO" id="GO:0000976">
    <property type="term" value="F:transcription cis-regulatory region binding"/>
    <property type="evidence" value="ECO:0007669"/>
    <property type="project" value="TreeGrafter"/>
</dbReference>
<keyword evidence="3" id="KW-0804">Transcription</keyword>
<name>A0A1I1BQD5_9PSEU</name>
<dbReference type="Gene3D" id="1.10.357.10">
    <property type="entry name" value="Tetracycline Repressor, domain 2"/>
    <property type="match status" value="1"/>
</dbReference>
<dbReference type="EMBL" id="FOKG01000016">
    <property type="protein sequence ID" value="SFB52589.1"/>
    <property type="molecule type" value="Genomic_DNA"/>
</dbReference>
<dbReference type="PANTHER" id="PTHR30055">
    <property type="entry name" value="HTH-TYPE TRANSCRIPTIONAL REGULATOR RUTR"/>
    <property type="match status" value="1"/>
</dbReference>
<dbReference type="RefSeq" id="WP_091675610.1">
    <property type="nucleotide sequence ID" value="NZ_FOKG01000016.1"/>
</dbReference>
<keyword evidence="7" id="KW-1185">Reference proteome</keyword>
<dbReference type="SUPFAM" id="SSF48498">
    <property type="entry name" value="Tetracyclin repressor-like, C-terminal domain"/>
    <property type="match status" value="1"/>
</dbReference>
<accession>A0A1I1BQD5</accession>
<keyword evidence="1" id="KW-0805">Transcription regulation</keyword>
<dbReference type="STRING" id="490629.SAMN05216266_11659"/>
<dbReference type="PRINTS" id="PR00455">
    <property type="entry name" value="HTHTETR"/>
</dbReference>
<protein>
    <submittedName>
        <fullName evidence="6">Transcriptional regulator, TetR family</fullName>
    </submittedName>
</protein>
<dbReference type="SUPFAM" id="SSF46689">
    <property type="entry name" value="Homeodomain-like"/>
    <property type="match status" value="1"/>
</dbReference>
<dbReference type="InterPro" id="IPR009057">
    <property type="entry name" value="Homeodomain-like_sf"/>
</dbReference>
<proteinExistence type="predicted"/>
<keyword evidence="2 4" id="KW-0238">DNA-binding</keyword>
<feature type="DNA-binding region" description="H-T-H motif" evidence="4">
    <location>
        <begin position="34"/>
        <end position="53"/>
    </location>
</feature>
<dbReference type="OrthoDB" id="9795011at2"/>
<organism evidence="6 7">
    <name type="scientific">Amycolatopsis marina</name>
    <dbReference type="NCBI Taxonomy" id="490629"/>
    <lineage>
        <taxon>Bacteria</taxon>
        <taxon>Bacillati</taxon>
        <taxon>Actinomycetota</taxon>
        <taxon>Actinomycetes</taxon>
        <taxon>Pseudonocardiales</taxon>
        <taxon>Pseudonocardiaceae</taxon>
        <taxon>Amycolatopsis</taxon>
    </lineage>
</organism>
<sequence length="190" mass="20937">MIEGRPVRADARRNRDRLLAEAEAVFRDRGTGASLEDIARGAGVGIGTLYRHFPTREALLEALMQDRFSTLCSRSDELLDARSPRAALLSWLREFVASSSRYRGLPASVMATLANEESRLSASCRAMGEAGQRLLVRAQQAAEVRSDLRIDELLPLAASISWAAEHRQEDIDRFLVLLFEGIGCAPDPIA</sequence>
<evidence type="ECO:0000259" key="5">
    <source>
        <dbReference type="PROSITE" id="PS50977"/>
    </source>
</evidence>
<dbReference type="PANTHER" id="PTHR30055:SF234">
    <property type="entry name" value="HTH-TYPE TRANSCRIPTIONAL REGULATOR BETI"/>
    <property type="match status" value="1"/>
</dbReference>
<dbReference type="InterPro" id="IPR049445">
    <property type="entry name" value="TetR_SbtR-like_C"/>
</dbReference>
<evidence type="ECO:0000256" key="4">
    <source>
        <dbReference type="PROSITE-ProRule" id="PRU00335"/>
    </source>
</evidence>
<dbReference type="InterPro" id="IPR050109">
    <property type="entry name" value="HTH-type_TetR-like_transc_reg"/>
</dbReference>
<evidence type="ECO:0000256" key="2">
    <source>
        <dbReference type="ARBA" id="ARBA00023125"/>
    </source>
</evidence>
<evidence type="ECO:0000313" key="7">
    <source>
        <dbReference type="Proteomes" id="UP000243799"/>
    </source>
</evidence>
<feature type="domain" description="HTH tetR-type" evidence="5">
    <location>
        <begin position="12"/>
        <end position="71"/>
    </location>
</feature>
<evidence type="ECO:0000313" key="6">
    <source>
        <dbReference type="EMBL" id="SFB52589.1"/>
    </source>
</evidence>
<dbReference type="Pfam" id="PF00440">
    <property type="entry name" value="TetR_N"/>
    <property type="match status" value="1"/>
</dbReference>
<reference evidence="7" key="1">
    <citation type="submission" date="2016-10" db="EMBL/GenBank/DDBJ databases">
        <authorList>
            <person name="Varghese N."/>
            <person name="Submissions S."/>
        </authorList>
    </citation>
    <scope>NUCLEOTIDE SEQUENCE [LARGE SCALE GENOMIC DNA]</scope>
    <source>
        <strain evidence="7">CGMCC 4.3568</strain>
    </source>
</reference>
<dbReference type="Pfam" id="PF21597">
    <property type="entry name" value="TetR_C_43"/>
    <property type="match status" value="1"/>
</dbReference>
<dbReference type="AlphaFoldDB" id="A0A1I1BQD5"/>
<evidence type="ECO:0000256" key="3">
    <source>
        <dbReference type="ARBA" id="ARBA00023163"/>
    </source>
</evidence>
<dbReference type="Proteomes" id="UP000243799">
    <property type="component" value="Unassembled WGS sequence"/>
</dbReference>